<evidence type="ECO:0000256" key="1">
    <source>
        <dbReference type="SAM" id="SignalP"/>
    </source>
</evidence>
<evidence type="ECO:0000313" key="3">
    <source>
        <dbReference type="Proteomes" id="UP000614601"/>
    </source>
</evidence>
<sequence>MKAALLLFVLFGFVSSKAIVEHFTNTEVKDEPDLVTCVKCRAIIQVLKMVNYEALQKKNKEELKEYLVEKCNIDFVGMIFKGLCDDIKNDGPFLDVIFKTLRTSLYEIYEVLRESTKCPSLNDMKKCD</sequence>
<evidence type="ECO:0008006" key="4">
    <source>
        <dbReference type="Google" id="ProtNLM"/>
    </source>
</evidence>
<dbReference type="EMBL" id="CAJFDH010000004">
    <property type="protein sequence ID" value="CAD5221900.1"/>
    <property type="molecule type" value="Genomic_DNA"/>
</dbReference>
<accession>A0A811L3X9</accession>
<dbReference type="AlphaFoldDB" id="A0A811L3X9"/>
<protein>
    <recommendedName>
        <fullName evidence="4">Saposin B-type domain-containing protein</fullName>
    </recommendedName>
</protein>
<proteinExistence type="predicted"/>
<name>A0A811L3X9_9BILA</name>
<comment type="caution">
    <text evidence="2">The sequence shown here is derived from an EMBL/GenBank/DDBJ whole genome shotgun (WGS) entry which is preliminary data.</text>
</comment>
<keyword evidence="1" id="KW-0732">Signal</keyword>
<evidence type="ECO:0000313" key="2">
    <source>
        <dbReference type="EMBL" id="CAD5221900.1"/>
    </source>
</evidence>
<dbReference type="Proteomes" id="UP000614601">
    <property type="component" value="Unassembled WGS sequence"/>
</dbReference>
<feature type="signal peptide" evidence="1">
    <location>
        <begin position="1"/>
        <end position="16"/>
    </location>
</feature>
<dbReference type="OrthoDB" id="10447102at2759"/>
<feature type="chain" id="PRO_5036221257" description="Saposin B-type domain-containing protein" evidence="1">
    <location>
        <begin position="17"/>
        <end position="128"/>
    </location>
</feature>
<organism evidence="2 3">
    <name type="scientific">Bursaphelenchus okinawaensis</name>
    <dbReference type="NCBI Taxonomy" id="465554"/>
    <lineage>
        <taxon>Eukaryota</taxon>
        <taxon>Metazoa</taxon>
        <taxon>Ecdysozoa</taxon>
        <taxon>Nematoda</taxon>
        <taxon>Chromadorea</taxon>
        <taxon>Rhabditida</taxon>
        <taxon>Tylenchina</taxon>
        <taxon>Tylenchomorpha</taxon>
        <taxon>Aphelenchoidea</taxon>
        <taxon>Aphelenchoididae</taxon>
        <taxon>Bursaphelenchus</taxon>
    </lineage>
</organism>
<reference evidence="2" key="1">
    <citation type="submission" date="2020-09" db="EMBL/GenBank/DDBJ databases">
        <authorList>
            <person name="Kikuchi T."/>
        </authorList>
    </citation>
    <scope>NUCLEOTIDE SEQUENCE</scope>
    <source>
        <strain evidence="2">SH1</strain>
    </source>
</reference>
<keyword evidence="3" id="KW-1185">Reference proteome</keyword>
<dbReference type="Proteomes" id="UP000783686">
    <property type="component" value="Unassembled WGS sequence"/>
</dbReference>
<gene>
    <name evidence="2" type="ORF">BOKJ2_LOCUS9676</name>
</gene>
<dbReference type="EMBL" id="CAJFCW020000004">
    <property type="protein sequence ID" value="CAG9115638.1"/>
    <property type="molecule type" value="Genomic_DNA"/>
</dbReference>